<dbReference type="EC" id="2.7.11.1" evidence="3"/>
<evidence type="ECO:0000259" key="10">
    <source>
        <dbReference type="SMART" id="SM00220"/>
    </source>
</evidence>
<evidence type="ECO:0000256" key="5">
    <source>
        <dbReference type="ARBA" id="ARBA00019973"/>
    </source>
</evidence>
<evidence type="ECO:0000256" key="8">
    <source>
        <dbReference type="ARBA" id="ARBA00047899"/>
    </source>
</evidence>
<evidence type="ECO:0000256" key="4">
    <source>
        <dbReference type="ARBA" id="ARBA00013948"/>
    </source>
</evidence>
<dbReference type="InterPro" id="IPR008266">
    <property type="entry name" value="Tyr_kinase_AS"/>
</dbReference>
<proteinExistence type="predicted"/>
<sequence>MIGPEDRLWAGSAKTFLFTYCNAVPIPDDDDEKIDATEEICLAQLQKHIDDLDKDVVAIRFSDPDGPITISTSRDDDETVYPNCYLPSQLHLPFPVKTIRFDCLTELDRISPQVDLVSYAGIRTAGGVAVDTKAVFKYWFMFNGMYRNWPELQLWARLPRDHPHIVPFDAIVLDHVRGRVIGFTNAYIPGGTLFHSNATVRPSRLAWFQQLLSVVDDLNYRYGIMHQDIAARNLVIDEKDNLRIFGFDFSGRINHNCNPDRDDRKGVIFTLYEIITLDGHYRQVPHAEQSAEALLLHQWEKHPDVKLDSEVHEFRKVLDYWLEKRKTREYKKADTWLQWPLMPPPLLRPELVYGLDGSVTGTEMRPAAVLMRRNLIKLGELYMNWERPASYRLRDVLKKQGLEKEADVSTTATTQSVEKAHEFY</sequence>
<gene>
    <name evidence="11" type="ORF">SEPCBS119000_003350</name>
</gene>
<dbReference type="InterPro" id="IPR011009">
    <property type="entry name" value="Kinase-like_dom_sf"/>
</dbReference>
<comment type="caution">
    <text evidence="11">The sequence shown here is derived from an EMBL/GenBank/DDBJ whole genome shotgun (WGS) entry which is preliminary data.</text>
</comment>
<evidence type="ECO:0000256" key="9">
    <source>
        <dbReference type="ARBA" id="ARBA00048679"/>
    </source>
</evidence>
<dbReference type="Proteomes" id="UP001642502">
    <property type="component" value="Unassembled WGS sequence"/>
</dbReference>
<comment type="subunit">
    <text evidence="2">Component of the EKC/KEOPS complex composed of at least BUD32, CGI121, GON7, KAE1 and PCC1; the whole complex dimerizes.</text>
</comment>
<dbReference type="PROSITE" id="PS00109">
    <property type="entry name" value="PROTEIN_KINASE_TYR"/>
    <property type="match status" value="1"/>
</dbReference>
<reference evidence="11 12" key="1">
    <citation type="submission" date="2024-01" db="EMBL/GenBank/DDBJ databases">
        <authorList>
            <person name="Allen C."/>
            <person name="Tagirdzhanova G."/>
        </authorList>
    </citation>
    <scope>NUCLEOTIDE SEQUENCE [LARGE SCALE GENOMIC DNA]</scope>
    <source>
        <strain evidence="11 12">CBS 119000</strain>
    </source>
</reference>
<dbReference type="InterPro" id="IPR000719">
    <property type="entry name" value="Prot_kinase_dom"/>
</dbReference>
<organism evidence="11 12">
    <name type="scientific">Sporothrix epigloea</name>
    <dbReference type="NCBI Taxonomy" id="1892477"/>
    <lineage>
        <taxon>Eukaryota</taxon>
        <taxon>Fungi</taxon>
        <taxon>Dikarya</taxon>
        <taxon>Ascomycota</taxon>
        <taxon>Pezizomycotina</taxon>
        <taxon>Sordariomycetes</taxon>
        <taxon>Sordariomycetidae</taxon>
        <taxon>Ophiostomatales</taxon>
        <taxon>Ophiostomataceae</taxon>
        <taxon>Sporothrix</taxon>
    </lineage>
</organism>
<evidence type="ECO:0000256" key="2">
    <source>
        <dbReference type="ARBA" id="ARBA00011534"/>
    </source>
</evidence>
<evidence type="ECO:0000313" key="11">
    <source>
        <dbReference type="EMBL" id="CAK7269009.1"/>
    </source>
</evidence>
<comment type="function">
    <text evidence="1">Component of the EKC/KEOPS complex that is required for the formation of a threonylcarbamoyl group on adenosine at position 37 (t(6)A37) in tRNAs that read codons beginning with adenine. The complex is probably involved in the transfer of the threonylcarbamoyl moiety of threonylcarbamoyl-AMP (TC-AMP) to the N6 group of A37. BUD32 has ATPase activity in the context of the EKC/KEOPS complex and likely plays a supporting role to the catalytic subunit KAE1. The EKC/KEOPS complex also promotes both telomere uncapping and telomere elongation. The complex is required for efficient recruitment of transcriptional coactivators.</text>
</comment>
<evidence type="ECO:0000256" key="6">
    <source>
        <dbReference type="ARBA" id="ARBA00030980"/>
    </source>
</evidence>
<keyword evidence="12" id="KW-1185">Reference proteome</keyword>
<comment type="catalytic activity">
    <reaction evidence="8">
        <text>L-threonyl-[protein] + ATP = O-phospho-L-threonyl-[protein] + ADP + H(+)</text>
        <dbReference type="Rhea" id="RHEA:46608"/>
        <dbReference type="Rhea" id="RHEA-COMP:11060"/>
        <dbReference type="Rhea" id="RHEA-COMP:11605"/>
        <dbReference type="ChEBI" id="CHEBI:15378"/>
        <dbReference type="ChEBI" id="CHEBI:30013"/>
        <dbReference type="ChEBI" id="CHEBI:30616"/>
        <dbReference type="ChEBI" id="CHEBI:61977"/>
        <dbReference type="ChEBI" id="CHEBI:456216"/>
        <dbReference type="EC" id="2.7.11.1"/>
    </reaction>
</comment>
<dbReference type="SMART" id="SM00220">
    <property type="entry name" value="S_TKc"/>
    <property type="match status" value="1"/>
</dbReference>
<feature type="domain" description="Protein kinase" evidence="10">
    <location>
        <begin position="119"/>
        <end position="337"/>
    </location>
</feature>
<evidence type="ECO:0000256" key="3">
    <source>
        <dbReference type="ARBA" id="ARBA00012513"/>
    </source>
</evidence>
<protein>
    <recommendedName>
        <fullName evidence="5">EKC/KEOPS complex subunit BUD32</fullName>
        <ecNumber evidence="3">2.7.11.1</ecNumber>
    </recommendedName>
    <alternativeName>
        <fullName evidence="6 7">Atypical Serine/threonine protein kinase BUD32</fullName>
    </alternativeName>
    <alternativeName>
        <fullName evidence="4">EKC/KEOPS complex subunit bud32</fullName>
    </alternativeName>
</protein>
<dbReference type="Gene3D" id="1.10.510.10">
    <property type="entry name" value="Transferase(Phosphotransferase) domain 1"/>
    <property type="match status" value="1"/>
</dbReference>
<dbReference type="SUPFAM" id="SSF56112">
    <property type="entry name" value="Protein kinase-like (PK-like)"/>
    <property type="match status" value="1"/>
</dbReference>
<dbReference type="EMBL" id="CAWUON010000043">
    <property type="protein sequence ID" value="CAK7269009.1"/>
    <property type="molecule type" value="Genomic_DNA"/>
</dbReference>
<comment type="catalytic activity">
    <reaction evidence="9">
        <text>L-seryl-[protein] + ATP = O-phospho-L-seryl-[protein] + ADP + H(+)</text>
        <dbReference type="Rhea" id="RHEA:17989"/>
        <dbReference type="Rhea" id="RHEA-COMP:9863"/>
        <dbReference type="Rhea" id="RHEA-COMP:11604"/>
        <dbReference type="ChEBI" id="CHEBI:15378"/>
        <dbReference type="ChEBI" id="CHEBI:29999"/>
        <dbReference type="ChEBI" id="CHEBI:30616"/>
        <dbReference type="ChEBI" id="CHEBI:83421"/>
        <dbReference type="ChEBI" id="CHEBI:456216"/>
        <dbReference type="EC" id="2.7.11.1"/>
    </reaction>
</comment>
<name>A0ABP0DME0_9PEZI</name>
<accession>A0ABP0DME0</accession>
<evidence type="ECO:0000256" key="7">
    <source>
        <dbReference type="ARBA" id="ARBA00033194"/>
    </source>
</evidence>
<evidence type="ECO:0000313" key="12">
    <source>
        <dbReference type="Proteomes" id="UP001642502"/>
    </source>
</evidence>
<evidence type="ECO:0000256" key="1">
    <source>
        <dbReference type="ARBA" id="ARBA00003747"/>
    </source>
</evidence>